<organism evidence="2 3">
    <name type="scientific">Cellulophaga baltica</name>
    <dbReference type="NCBI Taxonomy" id="76594"/>
    <lineage>
        <taxon>Bacteria</taxon>
        <taxon>Pseudomonadati</taxon>
        <taxon>Bacteroidota</taxon>
        <taxon>Flavobacteriia</taxon>
        <taxon>Flavobacteriales</taxon>
        <taxon>Flavobacteriaceae</taxon>
        <taxon>Cellulophaga</taxon>
    </lineage>
</organism>
<name>A0A1G7IYU7_9FLAO</name>
<feature type="transmembrane region" description="Helical" evidence="1">
    <location>
        <begin position="117"/>
        <end position="133"/>
    </location>
</feature>
<protein>
    <submittedName>
        <fullName evidence="2">Uncharacterized protein</fullName>
    </submittedName>
</protein>
<keyword evidence="1" id="KW-0812">Transmembrane</keyword>
<evidence type="ECO:0000313" key="3">
    <source>
        <dbReference type="Proteomes" id="UP000182114"/>
    </source>
</evidence>
<gene>
    <name evidence="2" type="ORF">SAMN04487992_108109</name>
</gene>
<feature type="transmembrane region" description="Helical" evidence="1">
    <location>
        <begin position="50"/>
        <end position="70"/>
    </location>
</feature>
<keyword evidence="3" id="KW-1185">Reference proteome</keyword>
<reference evidence="3" key="1">
    <citation type="submission" date="2016-10" db="EMBL/GenBank/DDBJ databases">
        <authorList>
            <person name="Varghese N."/>
            <person name="Submissions S."/>
        </authorList>
    </citation>
    <scope>NUCLEOTIDE SEQUENCE [LARGE SCALE GENOMIC DNA]</scope>
    <source>
        <strain evidence="3">DSM 24729</strain>
    </source>
</reference>
<dbReference type="Proteomes" id="UP000182114">
    <property type="component" value="Unassembled WGS sequence"/>
</dbReference>
<feature type="transmembrane region" description="Helical" evidence="1">
    <location>
        <begin position="12"/>
        <end position="35"/>
    </location>
</feature>
<evidence type="ECO:0000313" key="2">
    <source>
        <dbReference type="EMBL" id="SDF17803.1"/>
    </source>
</evidence>
<dbReference type="eggNOG" id="ENOG5032YV0">
    <property type="taxonomic scope" value="Bacteria"/>
</dbReference>
<accession>A0A1G7IYU7</accession>
<keyword evidence="1" id="KW-1133">Transmembrane helix</keyword>
<sequence>MVVLTTSQNMAIKTLTIIHAFLVLSLAAFAAFTFFGGPGFVNEFSMENDIFIYIVPIVAMVGYFASKYLYSRELTAINASEDLKTKLALYQKANILKFALLEGPAFLAFLQFMSNGYTLYFTIGTTLLLYLAMQSPTKAKAISELSLKDTEQKEL</sequence>
<dbReference type="AlphaFoldDB" id="A0A1G7IYU7"/>
<proteinExistence type="predicted"/>
<evidence type="ECO:0000256" key="1">
    <source>
        <dbReference type="SAM" id="Phobius"/>
    </source>
</evidence>
<dbReference type="EMBL" id="FNBD01000008">
    <property type="protein sequence ID" value="SDF17803.1"/>
    <property type="molecule type" value="Genomic_DNA"/>
</dbReference>
<keyword evidence="1" id="KW-0472">Membrane</keyword>